<sequence length="530" mass="55787">MSTSPLTTSETTAHAAIPDYWRTANPSRGGSSTIIYGEVINPARTDEVVGKYARCGQIDVDRAVRAAREAFPAWRDIGATARAELMIAAAEIAEDLAGRLAVMLTLEIGKTLGESRGDVAGAGKLLREFASLAGAAEQERDLSDEAHSGGAAEVLVRRVPLGPVAVISPWNTPIHLAFTAIAPALVAGNTVVVKPPEVAPLGLTALLTALAAVLPDGVLAVVPGEGATAGSALASHPDIRGVFFTGGIAGGREVIRASAATIKKVSMELGGNDAAVVLESATVDESMVRELVAGSLGCAGQICFNVKRIYVHRSHFDEFVDMYTDLAGQIVVGDGFDPTVDFGPLATEDGHRRANRLTDQARADGAHVRTVGRIADSARWDEGFYVLPTIVTGLSPDDELVVTEQFCPVIPILPFDTDDEAIAAANGTDFGLASSVWSQDLDHAMRVARRIESGSTFVNVHRLGASVPSAPFGGIKQSGLGRTHGEYSLLACTEEHAIIRFADPTQDLPGIARWNHLRRTPMNTIEGTPQ</sequence>
<proteinExistence type="inferred from homology"/>
<evidence type="ECO:0000256" key="2">
    <source>
        <dbReference type="ARBA" id="ARBA00023002"/>
    </source>
</evidence>
<protein>
    <submittedName>
        <fullName evidence="6">Aldehyde dehydrogenase family protein</fullName>
    </submittedName>
</protein>
<keyword evidence="2 4" id="KW-0560">Oxidoreductase</keyword>
<dbReference type="InterPro" id="IPR015590">
    <property type="entry name" value="Aldehyde_DH_dom"/>
</dbReference>
<comment type="similarity">
    <text evidence="1 4">Belongs to the aldehyde dehydrogenase family.</text>
</comment>
<dbReference type="PANTHER" id="PTHR11699">
    <property type="entry name" value="ALDEHYDE DEHYDROGENASE-RELATED"/>
    <property type="match status" value="1"/>
</dbReference>
<evidence type="ECO:0000313" key="6">
    <source>
        <dbReference type="EMBL" id="SED80909.1"/>
    </source>
</evidence>
<gene>
    <name evidence="6" type="ORF">SAMN04490220_5626</name>
</gene>
<evidence type="ECO:0000259" key="5">
    <source>
        <dbReference type="Pfam" id="PF00171"/>
    </source>
</evidence>
<dbReference type="Pfam" id="PF00171">
    <property type="entry name" value="Aldedh"/>
    <property type="match status" value="1"/>
</dbReference>
<dbReference type="AlphaFoldDB" id="A0A1H5DPT6"/>
<evidence type="ECO:0000313" key="7">
    <source>
        <dbReference type="Proteomes" id="UP000183407"/>
    </source>
</evidence>
<dbReference type="InterPro" id="IPR016162">
    <property type="entry name" value="Ald_DH_N"/>
</dbReference>
<dbReference type="InterPro" id="IPR016163">
    <property type="entry name" value="Ald_DH_C"/>
</dbReference>
<dbReference type="Gene3D" id="3.40.309.10">
    <property type="entry name" value="Aldehyde Dehydrogenase, Chain A, domain 2"/>
    <property type="match status" value="1"/>
</dbReference>
<evidence type="ECO:0000256" key="3">
    <source>
        <dbReference type="PROSITE-ProRule" id="PRU10007"/>
    </source>
</evidence>
<dbReference type="Proteomes" id="UP000183407">
    <property type="component" value="Unassembled WGS sequence"/>
</dbReference>
<evidence type="ECO:0000256" key="1">
    <source>
        <dbReference type="ARBA" id="ARBA00009986"/>
    </source>
</evidence>
<dbReference type="EMBL" id="FNTL01000004">
    <property type="protein sequence ID" value="SED80909.1"/>
    <property type="molecule type" value="Genomic_DNA"/>
</dbReference>
<dbReference type="InterPro" id="IPR029510">
    <property type="entry name" value="Ald_DH_CS_GLU"/>
</dbReference>
<dbReference type="FunFam" id="3.40.605.10:FF:000007">
    <property type="entry name" value="NAD/NADP-dependent betaine aldehyde dehydrogenase"/>
    <property type="match status" value="1"/>
</dbReference>
<dbReference type="PROSITE" id="PS00687">
    <property type="entry name" value="ALDEHYDE_DEHYDR_GLU"/>
    <property type="match status" value="1"/>
</dbReference>
<dbReference type="InterPro" id="IPR016161">
    <property type="entry name" value="Ald_DH/histidinol_DH"/>
</dbReference>
<reference evidence="7" key="1">
    <citation type="submission" date="2016-10" db="EMBL/GenBank/DDBJ databases">
        <authorList>
            <person name="Varghese N."/>
        </authorList>
    </citation>
    <scope>NUCLEOTIDE SEQUENCE [LARGE SCALE GENOMIC DNA]</scope>
    <source>
        <strain evidence="7">DSM 44719</strain>
    </source>
</reference>
<dbReference type="RefSeq" id="WP_162850346.1">
    <property type="nucleotide sequence ID" value="NZ_FNTL01000004.1"/>
</dbReference>
<organism evidence="6 7">
    <name type="scientific">Rhodococcus jostii</name>
    <dbReference type="NCBI Taxonomy" id="132919"/>
    <lineage>
        <taxon>Bacteria</taxon>
        <taxon>Bacillati</taxon>
        <taxon>Actinomycetota</taxon>
        <taxon>Actinomycetes</taxon>
        <taxon>Mycobacteriales</taxon>
        <taxon>Nocardiaceae</taxon>
        <taxon>Rhodococcus</taxon>
    </lineage>
</organism>
<feature type="active site" evidence="3">
    <location>
        <position position="268"/>
    </location>
</feature>
<evidence type="ECO:0000256" key="4">
    <source>
        <dbReference type="RuleBase" id="RU003345"/>
    </source>
</evidence>
<dbReference type="GO" id="GO:0016620">
    <property type="term" value="F:oxidoreductase activity, acting on the aldehyde or oxo group of donors, NAD or NADP as acceptor"/>
    <property type="evidence" value="ECO:0007669"/>
    <property type="project" value="InterPro"/>
</dbReference>
<dbReference type="Gene3D" id="3.40.605.10">
    <property type="entry name" value="Aldehyde Dehydrogenase, Chain A, domain 1"/>
    <property type="match status" value="1"/>
</dbReference>
<dbReference type="SUPFAM" id="SSF53720">
    <property type="entry name" value="ALDH-like"/>
    <property type="match status" value="1"/>
</dbReference>
<accession>A0A1H5DPT6</accession>
<feature type="domain" description="Aldehyde dehydrogenase" evidence="5">
    <location>
        <begin position="38"/>
        <end position="495"/>
    </location>
</feature>
<name>A0A1H5DPT6_RHOJO</name>